<evidence type="ECO:0000313" key="2">
    <source>
        <dbReference type="Proteomes" id="UP000030207"/>
    </source>
</evidence>
<dbReference type="KEGG" id="vg:24608020"/>
<dbReference type="InterPro" id="IPR055633">
    <property type="entry name" value="DUF7209"/>
</dbReference>
<name>A0A0A0RP89_9CAUD</name>
<accession>A0A0A0RP89</accession>
<dbReference type="OrthoDB" id="28677at10239"/>
<evidence type="ECO:0000313" key="1">
    <source>
        <dbReference type="EMBL" id="AIW03444.1"/>
    </source>
</evidence>
<gene>
    <name evidence="1" type="ORF">CPT_Moonbeam46</name>
</gene>
<reference evidence="1 2" key="1">
    <citation type="submission" date="2014-07" db="EMBL/GenBank/DDBJ databases">
        <title>Complete Genome of Bacillus megaterium Myophage Moonbeam.</title>
        <authorList>
            <person name="Cadungog J.N."/>
            <person name="Khatemi B.E."/>
            <person name="Hernandez A.C."/>
            <person name="Everett G.F.K."/>
        </authorList>
    </citation>
    <scope>NUCLEOTIDE SEQUENCE [LARGE SCALE GENOMIC DNA]</scope>
</reference>
<dbReference type="EMBL" id="KM236246">
    <property type="protein sequence ID" value="AIW03444.1"/>
    <property type="molecule type" value="Genomic_DNA"/>
</dbReference>
<keyword evidence="2" id="KW-1185">Reference proteome</keyword>
<dbReference type="Pfam" id="PF23839">
    <property type="entry name" value="DUF7209"/>
    <property type="match status" value="1"/>
</dbReference>
<dbReference type="GeneID" id="24608020"/>
<proteinExistence type="predicted"/>
<organism evidence="1 2">
    <name type="scientific">Bacillus phage Moonbeam</name>
    <dbReference type="NCBI Taxonomy" id="1540091"/>
    <lineage>
        <taxon>Viruses</taxon>
        <taxon>Duplodnaviria</taxon>
        <taxon>Heunggongvirae</taxon>
        <taxon>Uroviricota</taxon>
        <taxon>Caudoviricetes</taxon>
        <taxon>Herelleviridae</taxon>
        <taxon>Bastillevirinae</taxon>
        <taxon>Moonbeamvirus</taxon>
        <taxon>Moonbeamvirus moonbeam</taxon>
    </lineage>
</organism>
<protein>
    <submittedName>
        <fullName evidence="1">Uncharacterized protein</fullName>
    </submittedName>
</protein>
<dbReference type="RefSeq" id="YP_009151609.1">
    <property type="nucleotide sequence ID" value="NC_027374.1"/>
</dbReference>
<dbReference type="Proteomes" id="UP000030207">
    <property type="component" value="Segment"/>
</dbReference>
<sequence length="72" mass="7867">MVIELTMQSGAKFYLDPALLNTLGVIDEPRSYIYSAINGARGSLMTVKSVKELSGADTYINPRLIESVTITE</sequence>